<accession>A0A6A5ZYC2</accession>
<organism evidence="2 3">
    <name type="scientific">Dothidotthia symphoricarpi CBS 119687</name>
    <dbReference type="NCBI Taxonomy" id="1392245"/>
    <lineage>
        <taxon>Eukaryota</taxon>
        <taxon>Fungi</taxon>
        <taxon>Dikarya</taxon>
        <taxon>Ascomycota</taxon>
        <taxon>Pezizomycotina</taxon>
        <taxon>Dothideomycetes</taxon>
        <taxon>Pleosporomycetidae</taxon>
        <taxon>Pleosporales</taxon>
        <taxon>Dothidotthiaceae</taxon>
        <taxon>Dothidotthia</taxon>
    </lineage>
</organism>
<dbReference type="RefSeq" id="XP_033518297.1">
    <property type="nucleotide sequence ID" value="XM_033669217.1"/>
</dbReference>
<evidence type="ECO:0000256" key="1">
    <source>
        <dbReference type="SAM" id="MobiDB-lite"/>
    </source>
</evidence>
<sequence>MSTSTSDATPLGASASDAEALRSESLGWFVSDSEDEDEDEEEDDEEEEEGGEGDAALLLSVSPVSDSAAWLPSSYSRKSG</sequence>
<gene>
    <name evidence="2" type="ORF">P153DRAFT_371231</name>
</gene>
<feature type="region of interest" description="Disordered" evidence="1">
    <location>
        <begin position="1"/>
        <end position="55"/>
    </location>
</feature>
<evidence type="ECO:0000313" key="3">
    <source>
        <dbReference type="Proteomes" id="UP000799771"/>
    </source>
</evidence>
<proteinExistence type="predicted"/>
<dbReference type="Proteomes" id="UP000799771">
    <property type="component" value="Unassembled WGS sequence"/>
</dbReference>
<feature type="compositionally biased region" description="Acidic residues" evidence="1">
    <location>
        <begin position="32"/>
        <end position="52"/>
    </location>
</feature>
<name>A0A6A5ZYC2_9PLEO</name>
<keyword evidence="3" id="KW-1185">Reference proteome</keyword>
<feature type="region of interest" description="Disordered" evidence="1">
    <location>
        <begin position="61"/>
        <end position="80"/>
    </location>
</feature>
<protein>
    <submittedName>
        <fullName evidence="2">Uncharacterized protein</fullName>
    </submittedName>
</protein>
<dbReference type="GeneID" id="54409649"/>
<reference evidence="2" key="1">
    <citation type="journal article" date="2020" name="Stud. Mycol.">
        <title>101 Dothideomycetes genomes: a test case for predicting lifestyles and emergence of pathogens.</title>
        <authorList>
            <person name="Haridas S."/>
            <person name="Albert R."/>
            <person name="Binder M."/>
            <person name="Bloem J."/>
            <person name="Labutti K."/>
            <person name="Salamov A."/>
            <person name="Andreopoulos B."/>
            <person name="Baker S."/>
            <person name="Barry K."/>
            <person name="Bills G."/>
            <person name="Bluhm B."/>
            <person name="Cannon C."/>
            <person name="Castanera R."/>
            <person name="Culley D."/>
            <person name="Daum C."/>
            <person name="Ezra D."/>
            <person name="Gonzalez J."/>
            <person name="Henrissat B."/>
            <person name="Kuo A."/>
            <person name="Liang C."/>
            <person name="Lipzen A."/>
            <person name="Lutzoni F."/>
            <person name="Magnuson J."/>
            <person name="Mondo S."/>
            <person name="Nolan M."/>
            <person name="Ohm R."/>
            <person name="Pangilinan J."/>
            <person name="Park H.-J."/>
            <person name="Ramirez L."/>
            <person name="Alfaro M."/>
            <person name="Sun H."/>
            <person name="Tritt A."/>
            <person name="Yoshinaga Y."/>
            <person name="Zwiers L.-H."/>
            <person name="Turgeon B."/>
            <person name="Goodwin S."/>
            <person name="Spatafora J."/>
            <person name="Crous P."/>
            <person name="Grigoriev I."/>
        </authorList>
    </citation>
    <scope>NUCLEOTIDE SEQUENCE</scope>
    <source>
        <strain evidence="2">CBS 119687</strain>
    </source>
</reference>
<dbReference type="AlphaFoldDB" id="A0A6A5ZYC2"/>
<dbReference type="EMBL" id="ML977521">
    <property type="protein sequence ID" value="KAF2123904.1"/>
    <property type="molecule type" value="Genomic_DNA"/>
</dbReference>
<evidence type="ECO:0000313" key="2">
    <source>
        <dbReference type="EMBL" id="KAF2123904.1"/>
    </source>
</evidence>